<reference evidence="2 3" key="1">
    <citation type="submission" date="2023-08" db="EMBL/GenBank/DDBJ databases">
        <title>Black Yeasts Isolated from many extreme environments.</title>
        <authorList>
            <person name="Coleine C."/>
            <person name="Stajich J.E."/>
            <person name="Selbmann L."/>
        </authorList>
    </citation>
    <scope>NUCLEOTIDE SEQUENCE [LARGE SCALE GENOMIC DNA]</scope>
    <source>
        <strain evidence="2 3">CCFEE 536</strain>
    </source>
</reference>
<dbReference type="Proteomes" id="UP001357485">
    <property type="component" value="Unassembled WGS sequence"/>
</dbReference>
<feature type="region of interest" description="Disordered" evidence="1">
    <location>
        <begin position="378"/>
        <end position="409"/>
    </location>
</feature>
<protein>
    <submittedName>
        <fullName evidence="2">Uncharacterized protein</fullName>
    </submittedName>
</protein>
<feature type="compositionally biased region" description="Low complexity" evidence="1">
    <location>
        <begin position="164"/>
        <end position="173"/>
    </location>
</feature>
<accession>A0ABR0LWQ2</accession>
<feature type="region of interest" description="Disordered" evidence="1">
    <location>
        <begin position="161"/>
        <end position="183"/>
    </location>
</feature>
<feature type="region of interest" description="Disordered" evidence="1">
    <location>
        <begin position="315"/>
        <end position="341"/>
    </location>
</feature>
<feature type="non-terminal residue" evidence="2">
    <location>
        <position position="516"/>
    </location>
</feature>
<evidence type="ECO:0000313" key="2">
    <source>
        <dbReference type="EMBL" id="KAK5253360.1"/>
    </source>
</evidence>
<feature type="region of interest" description="Disordered" evidence="1">
    <location>
        <begin position="1"/>
        <end position="35"/>
    </location>
</feature>
<keyword evidence="3" id="KW-1185">Reference proteome</keyword>
<feature type="compositionally biased region" description="Polar residues" evidence="1">
    <location>
        <begin position="119"/>
        <end position="133"/>
    </location>
</feature>
<feature type="region of interest" description="Disordered" evidence="1">
    <location>
        <begin position="444"/>
        <end position="516"/>
    </location>
</feature>
<name>A0ABR0LWQ2_9PEZI</name>
<comment type="caution">
    <text evidence="2">The sequence shown here is derived from an EMBL/GenBank/DDBJ whole genome shotgun (WGS) entry which is preliminary data.</text>
</comment>
<proteinExistence type="predicted"/>
<sequence>MPFASKPTSLGWASKEEGISTSDPVPIKGHLMHSGYADPRSAALASSNGVAHAEPVDEFSRRLAQLEANRIARAKEPILTAIEKNERAKSAAGVTQSATGMTPRSMPPVKTAMLAAEPSTMTCPSTVKPSATPSEELKAKREGQAKWYGLKEEGHEGLFPAVEPSTVTSTPSSKMSRANATAPMPTPTIIISTAKGSNTKVENPGDLQATEHELRLKGLKRGGVGKEPDSLTQSKAEWVAALQPARLAAENKGVSDNGVCENNVSIARFFKHHADKLREAATQCEEEKDERADEDEVEREVRETLVQYEAAIAKREAKRPVEEEMEKERARKEAGLERQRYAAEEARRREAERLAMEEAKRVAGIEARRYEEERAAAEARRREADRVVAEEEAKRAAERETRRQEMKKRIEDETQRLEARLKARLEAHLKEELEAYQRKAEEDIKRHEEEELEAETQARRQQNELQLEPAAFPISPLAKLQSNPLVTDKHKTGQTNRPAVISFTPAAVAEPQSSNG</sequence>
<feature type="compositionally biased region" description="Polar residues" evidence="1">
    <location>
        <begin position="93"/>
        <end position="102"/>
    </location>
</feature>
<evidence type="ECO:0000313" key="3">
    <source>
        <dbReference type="Proteomes" id="UP001357485"/>
    </source>
</evidence>
<organism evidence="2 3">
    <name type="scientific">Cryomyces antarcticus</name>
    <dbReference type="NCBI Taxonomy" id="329879"/>
    <lineage>
        <taxon>Eukaryota</taxon>
        <taxon>Fungi</taxon>
        <taxon>Dikarya</taxon>
        <taxon>Ascomycota</taxon>
        <taxon>Pezizomycotina</taxon>
        <taxon>Dothideomycetes</taxon>
        <taxon>Dothideomycetes incertae sedis</taxon>
        <taxon>Cryomyces</taxon>
    </lineage>
</organism>
<feature type="region of interest" description="Disordered" evidence="1">
    <location>
        <begin position="86"/>
        <end position="141"/>
    </location>
</feature>
<gene>
    <name evidence="2" type="ORF">LTR16_005174</name>
</gene>
<evidence type="ECO:0000256" key="1">
    <source>
        <dbReference type="SAM" id="MobiDB-lite"/>
    </source>
</evidence>
<dbReference type="EMBL" id="JAVRRA010008999">
    <property type="protein sequence ID" value="KAK5253360.1"/>
    <property type="molecule type" value="Genomic_DNA"/>
</dbReference>